<keyword evidence="1" id="KW-0812">Transmembrane</keyword>
<keyword evidence="3" id="KW-1185">Reference proteome</keyword>
<sequence>MNEKTDSESGARLRKRRKWLWWSIFLSVLVLLVGTATVVLGGYFTEKGKCPESIPSTGVKEPVGEANEKWLKLVDSGFTPFDKGPVKGAAEDLSFGYLLKNTSEYVLYNADIDVSFKDANGDDPTALLKKSDQRENASVLDSVNIPVIFPGQTVGMGSSIAIWTEHGEDPETGEPVDLEKIDYDKLTLDIDMASGQWWEPSNDKLDFTRVAAKSVDVVDSESSEHEYLDGREWLSADIEYLVESKACQDLKAYKPSTVVFDAENKIVGGDISGSKGDTGEGGTYRANSDDVRYEVTELLPEGGAVKVYPYARPTKPKLE</sequence>
<dbReference type="RefSeq" id="WP_013015729.1">
    <property type="nucleotide sequence ID" value="NC_013947.1"/>
</dbReference>
<reference evidence="2 3" key="1">
    <citation type="journal article" date="2009" name="Stand. Genomic Sci.">
        <title>Complete genome sequence of Stackebrandtia nassauensis type strain (LLR-40K-21).</title>
        <authorList>
            <person name="Munk C."/>
            <person name="Lapidus A."/>
            <person name="Copeland A."/>
            <person name="Jando M."/>
            <person name="Mayilraj S."/>
            <person name="Glavina Del Rio T."/>
            <person name="Nolan M."/>
            <person name="Chen F."/>
            <person name="Lucas S."/>
            <person name="Tice H."/>
            <person name="Cheng J.F."/>
            <person name="Han C."/>
            <person name="Detter J.C."/>
            <person name="Bruce D."/>
            <person name="Goodwin L."/>
            <person name="Chain P."/>
            <person name="Pitluck S."/>
            <person name="Goker M."/>
            <person name="Ovchinikova G."/>
            <person name="Pati A."/>
            <person name="Ivanova N."/>
            <person name="Mavromatis K."/>
            <person name="Chen A."/>
            <person name="Palaniappan K."/>
            <person name="Land M."/>
            <person name="Hauser L."/>
            <person name="Chang Y.J."/>
            <person name="Jeffries C.D."/>
            <person name="Bristow J."/>
            <person name="Eisen J.A."/>
            <person name="Markowitz V."/>
            <person name="Hugenholtz P."/>
            <person name="Kyrpides N.C."/>
            <person name="Klenk H.P."/>
        </authorList>
    </citation>
    <scope>NUCLEOTIDE SEQUENCE [LARGE SCALE GENOMIC DNA]</scope>
    <source>
        <strain evidence="3">DSM 44728 / CIP 108903 / NRRL B-16338 / NBRC 102104 / LLR-40K-21</strain>
    </source>
</reference>
<evidence type="ECO:0000313" key="3">
    <source>
        <dbReference type="Proteomes" id="UP000000844"/>
    </source>
</evidence>
<evidence type="ECO:0000256" key="1">
    <source>
        <dbReference type="SAM" id="Phobius"/>
    </source>
</evidence>
<proteinExistence type="predicted"/>
<dbReference type="KEGG" id="sna:Snas_0443"/>
<feature type="transmembrane region" description="Helical" evidence="1">
    <location>
        <begin position="20"/>
        <end position="44"/>
    </location>
</feature>
<dbReference type="AlphaFoldDB" id="D3Q4J8"/>
<dbReference type="Proteomes" id="UP000000844">
    <property type="component" value="Chromosome"/>
</dbReference>
<keyword evidence="1" id="KW-0472">Membrane</keyword>
<gene>
    <name evidence="2" type="ordered locus">Snas_0443</name>
</gene>
<keyword evidence="1" id="KW-1133">Transmembrane helix</keyword>
<name>D3Q4J8_STANL</name>
<organism evidence="2 3">
    <name type="scientific">Stackebrandtia nassauensis (strain DSM 44728 / CIP 108903 / NRRL B-16338 / NBRC 102104 / LLR-40K-21)</name>
    <dbReference type="NCBI Taxonomy" id="446470"/>
    <lineage>
        <taxon>Bacteria</taxon>
        <taxon>Bacillati</taxon>
        <taxon>Actinomycetota</taxon>
        <taxon>Actinomycetes</taxon>
        <taxon>Glycomycetales</taxon>
        <taxon>Glycomycetaceae</taxon>
        <taxon>Stackebrandtia</taxon>
    </lineage>
</organism>
<protein>
    <submittedName>
        <fullName evidence="2">Uncharacterized protein</fullName>
    </submittedName>
</protein>
<dbReference type="EMBL" id="CP001778">
    <property type="protein sequence ID" value="ADD40158.1"/>
    <property type="molecule type" value="Genomic_DNA"/>
</dbReference>
<dbReference type="HOGENOM" id="CLU_871283_0_0_11"/>
<evidence type="ECO:0000313" key="2">
    <source>
        <dbReference type="EMBL" id="ADD40158.1"/>
    </source>
</evidence>
<accession>D3Q4J8</accession>